<evidence type="ECO:0000313" key="4">
    <source>
        <dbReference type="Proteomes" id="UP000501690"/>
    </source>
</evidence>
<feature type="transmembrane region" description="Helical" evidence="1">
    <location>
        <begin position="97"/>
        <end position="120"/>
    </location>
</feature>
<evidence type="ECO:0000259" key="2">
    <source>
        <dbReference type="Pfam" id="PF13967"/>
    </source>
</evidence>
<dbReference type="EMBL" id="CP039348">
    <property type="protein sequence ID" value="QCD90859.1"/>
    <property type="molecule type" value="Genomic_DNA"/>
</dbReference>
<sequence>MASLADIGVSATINILSAFAFLLAFALLRIQPINDRVYFPKWYLSGGRSSPRSSGNFVGKFVNLNFKTYLTFLNWMPQALRMSESEIISHAGLDSAAFLRIYTLGLNWHAVLGIVISFAVELL</sequence>
<protein>
    <submittedName>
        <fullName evidence="3">Calcium permeable stress-gated cation channel 1</fullName>
    </submittedName>
</protein>
<name>A0A4D6LPP4_VIGUN</name>
<dbReference type="AlphaFoldDB" id="A0A4D6LPP4"/>
<organism evidence="3 4">
    <name type="scientific">Vigna unguiculata</name>
    <name type="common">Cowpea</name>
    <dbReference type="NCBI Taxonomy" id="3917"/>
    <lineage>
        <taxon>Eukaryota</taxon>
        <taxon>Viridiplantae</taxon>
        <taxon>Streptophyta</taxon>
        <taxon>Embryophyta</taxon>
        <taxon>Tracheophyta</taxon>
        <taxon>Spermatophyta</taxon>
        <taxon>Magnoliopsida</taxon>
        <taxon>eudicotyledons</taxon>
        <taxon>Gunneridae</taxon>
        <taxon>Pentapetalae</taxon>
        <taxon>rosids</taxon>
        <taxon>fabids</taxon>
        <taxon>Fabales</taxon>
        <taxon>Fabaceae</taxon>
        <taxon>Papilionoideae</taxon>
        <taxon>50 kb inversion clade</taxon>
        <taxon>NPAAA clade</taxon>
        <taxon>indigoferoid/millettioid clade</taxon>
        <taxon>Phaseoleae</taxon>
        <taxon>Vigna</taxon>
    </lineage>
</organism>
<dbReference type="PANTHER" id="PTHR13018:SF98">
    <property type="entry name" value="TO DEHYDRATION PROTEIN, PUTATIVE, EXPRESSED-RELATED"/>
    <property type="match status" value="1"/>
</dbReference>
<keyword evidence="1" id="KW-0472">Membrane</keyword>
<gene>
    <name evidence="3" type="ORF">DEO72_LG4g1820</name>
</gene>
<dbReference type="Proteomes" id="UP000501690">
    <property type="component" value="Linkage Group LG4"/>
</dbReference>
<feature type="domain" description="CSC1/OSCA1-like N-terminal transmembrane" evidence="2">
    <location>
        <begin position="7"/>
        <end position="117"/>
    </location>
</feature>
<keyword evidence="4" id="KW-1185">Reference proteome</keyword>
<proteinExistence type="predicted"/>
<dbReference type="InterPro" id="IPR045122">
    <property type="entry name" value="Csc1-like"/>
</dbReference>
<feature type="transmembrane region" description="Helical" evidence="1">
    <location>
        <begin position="6"/>
        <end position="28"/>
    </location>
</feature>
<dbReference type="PANTHER" id="PTHR13018">
    <property type="entry name" value="PROBABLE MEMBRANE PROTEIN DUF221-RELATED"/>
    <property type="match status" value="1"/>
</dbReference>
<keyword evidence="1" id="KW-0812">Transmembrane</keyword>
<evidence type="ECO:0000256" key="1">
    <source>
        <dbReference type="SAM" id="Phobius"/>
    </source>
</evidence>
<evidence type="ECO:0000313" key="3">
    <source>
        <dbReference type="EMBL" id="QCD90859.1"/>
    </source>
</evidence>
<keyword evidence="1" id="KW-1133">Transmembrane helix</keyword>
<dbReference type="Pfam" id="PF13967">
    <property type="entry name" value="RSN1_TM"/>
    <property type="match status" value="1"/>
</dbReference>
<dbReference type="GO" id="GO:0005886">
    <property type="term" value="C:plasma membrane"/>
    <property type="evidence" value="ECO:0007669"/>
    <property type="project" value="TreeGrafter"/>
</dbReference>
<dbReference type="InterPro" id="IPR032880">
    <property type="entry name" value="CSC1/OSCA1-like_N"/>
</dbReference>
<reference evidence="3 4" key="1">
    <citation type="submission" date="2019-04" db="EMBL/GenBank/DDBJ databases">
        <title>An improved genome assembly and genetic linkage map for asparagus bean, Vigna unguiculata ssp. sesquipedialis.</title>
        <authorList>
            <person name="Xia Q."/>
            <person name="Zhang R."/>
            <person name="Dong Y."/>
        </authorList>
    </citation>
    <scope>NUCLEOTIDE SEQUENCE [LARGE SCALE GENOMIC DNA]</scope>
    <source>
        <tissue evidence="3">Leaf</tissue>
    </source>
</reference>
<accession>A0A4D6LPP4</accession>
<dbReference type="GO" id="GO:0005227">
    <property type="term" value="F:calcium-activated cation channel activity"/>
    <property type="evidence" value="ECO:0007669"/>
    <property type="project" value="InterPro"/>
</dbReference>